<evidence type="ECO:0000313" key="2">
    <source>
        <dbReference type="EMBL" id="VDK19650.1"/>
    </source>
</evidence>
<dbReference type="PROSITE" id="PS50011">
    <property type="entry name" value="PROTEIN_KINASE_DOM"/>
    <property type="match status" value="1"/>
</dbReference>
<reference evidence="4" key="1">
    <citation type="submission" date="2017-02" db="UniProtKB">
        <authorList>
            <consortium name="WormBaseParasite"/>
        </authorList>
    </citation>
    <scope>IDENTIFICATION</scope>
</reference>
<dbReference type="InterPro" id="IPR000719">
    <property type="entry name" value="Prot_kinase_dom"/>
</dbReference>
<sequence>MNKKGELYAMKTESVKSCNKVLKAEYYVLNELKRIKAQHFCTIIDSGRIGEIKYVVMTLVGATLTELRKFDPTAKVHKFSLGCALSVGIKCLEAIKEIHSVGYLHRDIKPGNYAIGRAEVRNIYLLDFGMCRKYKDNASNIRNPRSFAGFRGTVRYAPLSCHVAREQSRKDDLESWLYQQVYYYFKYAYVLRN</sequence>
<reference evidence="2 3" key="2">
    <citation type="submission" date="2018-11" db="EMBL/GenBank/DDBJ databases">
        <authorList>
            <consortium name="Pathogen Informatics"/>
        </authorList>
    </citation>
    <scope>NUCLEOTIDE SEQUENCE [LARGE SCALE GENOMIC DNA]</scope>
</reference>
<dbReference type="Pfam" id="PF00069">
    <property type="entry name" value="Pkinase"/>
    <property type="match status" value="1"/>
</dbReference>
<dbReference type="WBParaSite" id="ASIM_0000225101-mRNA-1">
    <property type="protein sequence ID" value="ASIM_0000225101-mRNA-1"/>
    <property type="gene ID" value="ASIM_0000225101"/>
</dbReference>
<dbReference type="InterPro" id="IPR050235">
    <property type="entry name" value="CK1_Ser-Thr_kinase"/>
</dbReference>
<dbReference type="AlphaFoldDB" id="A0A0M3J3Y8"/>
<dbReference type="GO" id="GO:0004672">
    <property type="term" value="F:protein kinase activity"/>
    <property type="evidence" value="ECO:0007669"/>
    <property type="project" value="InterPro"/>
</dbReference>
<organism evidence="4">
    <name type="scientific">Anisakis simplex</name>
    <name type="common">Herring worm</name>
    <dbReference type="NCBI Taxonomy" id="6269"/>
    <lineage>
        <taxon>Eukaryota</taxon>
        <taxon>Metazoa</taxon>
        <taxon>Ecdysozoa</taxon>
        <taxon>Nematoda</taxon>
        <taxon>Chromadorea</taxon>
        <taxon>Rhabditida</taxon>
        <taxon>Spirurina</taxon>
        <taxon>Ascaridomorpha</taxon>
        <taxon>Ascaridoidea</taxon>
        <taxon>Anisakidae</taxon>
        <taxon>Anisakis</taxon>
        <taxon>Anisakis simplex complex</taxon>
    </lineage>
</organism>
<evidence type="ECO:0000259" key="1">
    <source>
        <dbReference type="PROSITE" id="PS50011"/>
    </source>
</evidence>
<proteinExistence type="predicted"/>
<gene>
    <name evidence="2" type="ORF">ASIM_LOCUS2121</name>
</gene>
<keyword evidence="3" id="KW-1185">Reference proteome</keyword>
<dbReference type="SMART" id="SM00220">
    <property type="entry name" value="S_TKc"/>
    <property type="match status" value="1"/>
</dbReference>
<protein>
    <submittedName>
        <fullName evidence="4">Protein kinase domain-containing protein</fullName>
    </submittedName>
</protein>
<evidence type="ECO:0000313" key="3">
    <source>
        <dbReference type="Proteomes" id="UP000267096"/>
    </source>
</evidence>
<evidence type="ECO:0000313" key="4">
    <source>
        <dbReference type="WBParaSite" id="ASIM_0000225101-mRNA-1"/>
    </source>
</evidence>
<dbReference type="GO" id="GO:0005524">
    <property type="term" value="F:ATP binding"/>
    <property type="evidence" value="ECO:0007669"/>
    <property type="project" value="InterPro"/>
</dbReference>
<dbReference type="InterPro" id="IPR011009">
    <property type="entry name" value="Kinase-like_dom_sf"/>
</dbReference>
<accession>A0A0M3J3Y8</accession>
<dbReference type="SUPFAM" id="SSF56112">
    <property type="entry name" value="Protein kinase-like (PK-like)"/>
    <property type="match status" value="1"/>
</dbReference>
<dbReference type="OrthoDB" id="5979581at2759"/>
<dbReference type="Proteomes" id="UP000267096">
    <property type="component" value="Unassembled WGS sequence"/>
</dbReference>
<dbReference type="Gene3D" id="1.10.510.10">
    <property type="entry name" value="Transferase(Phosphotransferase) domain 1"/>
    <property type="match status" value="1"/>
</dbReference>
<name>A0A0M3J3Y8_ANISI</name>
<dbReference type="EMBL" id="UYRR01002684">
    <property type="protein sequence ID" value="VDK19650.1"/>
    <property type="molecule type" value="Genomic_DNA"/>
</dbReference>
<feature type="domain" description="Protein kinase" evidence="1">
    <location>
        <begin position="1"/>
        <end position="193"/>
    </location>
</feature>
<dbReference type="PANTHER" id="PTHR11909">
    <property type="entry name" value="CASEIN KINASE-RELATED"/>
    <property type="match status" value="1"/>
</dbReference>